<gene>
    <name evidence="2" type="ORF">CBF27_03570</name>
</gene>
<reference evidence="2 3" key="1">
    <citation type="submission" date="2017-05" db="EMBL/GenBank/DDBJ databases">
        <title>Vagococcus spp. assemblies.</title>
        <authorList>
            <person name="Gulvik C.A."/>
        </authorList>
    </citation>
    <scope>NUCLEOTIDE SEQUENCE [LARGE SCALE GENOMIC DNA]</scope>
    <source>
        <strain evidence="2 3">LMG 24798</strain>
    </source>
</reference>
<dbReference type="SUPFAM" id="SSF49785">
    <property type="entry name" value="Galactose-binding domain-like"/>
    <property type="match status" value="1"/>
</dbReference>
<keyword evidence="2" id="KW-0378">Hydrolase</keyword>
<dbReference type="PANTHER" id="PTHR46066:SF2">
    <property type="entry name" value="CHITINASE DOMAIN-CONTAINING PROTEIN 1"/>
    <property type="match status" value="1"/>
</dbReference>
<dbReference type="Gene3D" id="3.20.20.80">
    <property type="entry name" value="Glycosidases"/>
    <property type="match status" value="1"/>
</dbReference>
<proteinExistence type="predicted"/>
<dbReference type="SUPFAM" id="SSF51445">
    <property type="entry name" value="(Trans)glycosidases"/>
    <property type="match status" value="1"/>
</dbReference>
<dbReference type="Gene3D" id="2.60.120.260">
    <property type="entry name" value="Galactose-binding domain-like"/>
    <property type="match status" value="1"/>
</dbReference>
<dbReference type="RefSeq" id="WP_126812518.1">
    <property type="nucleotide sequence ID" value="NZ_NGKC01000003.1"/>
</dbReference>
<dbReference type="Gene3D" id="2.60.120.560">
    <property type="entry name" value="Exo-inulinase, domain 1"/>
    <property type="match status" value="1"/>
</dbReference>
<evidence type="ECO:0000313" key="2">
    <source>
        <dbReference type="EMBL" id="RSU13274.1"/>
    </source>
</evidence>
<dbReference type="PROSITE" id="PS51910">
    <property type="entry name" value="GH18_2"/>
    <property type="match status" value="1"/>
</dbReference>
<dbReference type="CDD" id="cd02795">
    <property type="entry name" value="CBM6-CBM35-CBM36_like"/>
    <property type="match status" value="1"/>
</dbReference>
<evidence type="ECO:0000313" key="3">
    <source>
        <dbReference type="Proteomes" id="UP000286773"/>
    </source>
</evidence>
<dbReference type="InterPro" id="IPR008979">
    <property type="entry name" value="Galactose-bd-like_sf"/>
</dbReference>
<protein>
    <submittedName>
        <fullName evidence="2">Glycosyl hydrolase</fullName>
    </submittedName>
</protein>
<dbReference type="EMBL" id="NGKC01000003">
    <property type="protein sequence ID" value="RSU13274.1"/>
    <property type="molecule type" value="Genomic_DNA"/>
</dbReference>
<dbReference type="Pfam" id="PF00704">
    <property type="entry name" value="Glyco_hydro_18"/>
    <property type="match status" value="1"/>
</dbReference>
<dbReference type="GO" id="GO:0016787">
    <property type="term" value="F:hydrolase activity"/>
    <property type="evidence" value="ECO:0007669"/>
    <property type="project" value="UniProtKB-KW"/>
</dbReference>
<accession>A0A430AZ03</accession>
<dbReference type="GO" id="GO:0005975">
    <property type="term" value="P:carbohydrate metabolic process"/>
    <property type="evidence" value="ECO:0007669"/>
    <property type="project" value="InterPro"/>
</dbReference>
<comment type="caution">
    <text evidence="2">The sequence shown here is derived from an EMBL/GenBank/DDBJ whole genome shotgun (WGS) entry which is preliminary data.</text>
</comment>
<dbReference type="AlphaFoldDB" id="A0A430AZ03"/>
<name>A0A430AZ03_9ENTE</name>
<keyword evidence="3" id="KW-1185">Reference proteome</keyword>
<dbReference type="InterPro" id="IPR017853">
    <property type="entry name" value="GH"/>
</dbReference>
<feature type="domain" description="GH18" evidence="1">
    <location>
        <begin position="1"/>
        <end position="320"/>
    </location>
</feature>
<dbReference type="Proteomes" id="UP000286773">
    <property type="component" value="Unassembled WGS sequence"/>
</dbReference>
<organism evidence="2 3">
    <name type="scientific">Vagococcus acidifermentans</name>
    <dbReference type="NCBI Taxonomy" id="564710"/>
    <lineage>
        <taxon>Bacteria</taxon>
        <taxon>Bacillati</taxon>
        <taxon>Bacillota</taxon>
        <taxon>Bacilli</taxon>
        <taxon>Lactobacillales</taxon>
        <taxon>Enterococcaceae</taxon>
        <taxon>Vagococcus</taxon>
    </lineage>
</organism>
<sequence length="822" mass="93608">MNYLQGKKCMVWSFMGNARMYEALRDYGDRLDTVGIFTFEVDITGTITETGTSISSMLPYINRWPHIKWLLTIMNHGTASIFTALRNNTNGAKDKFLTEIIRIMNKYPWCDGVDIDLERGGGYENKDAANILFRDIYNTVKAYNSSKLVNICLPGMTSVQGSVGGENWCVYEDLDPYCDTAAIMSYGMAWAGSAPGPVSPRDWLEGIYNYASKVMTPEKIFLGLPAYGWNWRIHDSPANLGNVYRGVSNTYYAAQLWMTGGYNFTDDGPPQPMIPIIAYWDDYDKVPWALPHVYDYMEGPDATGRTYPLLGESYNRRRYLTAYSKEQEVEFGTVYIDRDGANPDTYSEGVILSSSSATLGEDGEAEYEFNIANSGTYDVAVRILFPFWDKNSINISLDGLSKNFTENRLWWPYWRTTCWLSLSSSVFLSAGTHTVSITTGVPGVLFYGFRVCSNFKEQPFAGEAEFTLSPRKFKDVNGVMAEPDRGFKLTTEVLRRKPDSALVWYEDFRDPNPLLPSYWKTLSGEWNVWKNPNDTSNRPYSQLDGYGQLAWNYTNFSDIHLRARIAFTEEASGRAGVFCGDVFCCLNYDTQRIELYKGSSLLASYNTEIAKTPTSELRSSPRMYTIEMRIRGNRVRVYSGASNILRFTANLSGFIGGYAGVRSDGRILSELLRMGDSWTYEPYERFDVVFPDGSKTEYGRLNRTGVTWDNEFQVFTVNSDVEESATRSEDISMDYDFFHSDLLPLSCGNDYTLKVIPKDINIWLSRLFLGDADGFSILYYQDVDSLVYWSNEAAYRWKLRGIAIWSLGQEDMRIWEALPKQI</sequence>
<evidence type="ECO:0000259" key="1">
    <source>
        <dbReference type="PROSITE" id="PS51910"/>
    </source>
</evidence>
<dbReference type="OrthoDB" id="9801455at2"/>
<dbReference type="PANTHER" id="PTHR46066">
    <property type="entry name" value="CHITINASE DOMAIN-CONTAINING PROTEIN 1 FAMILY MEMBER"/>
    <property type="match status" value="1"/>
</dbReference>
<dbReference type="InterPro" id="IPR001223">
    <property type="entry name" value="Glyco_hydro18_cat"/>
</dbReference>